<dbReference type="EMBL" id="JANPWB010000013">
    <property type="protein sequence ID" value="KAJ1107432.1"/>
    <property type="molecule type" value="Genomic_DNA"/>
</dbReference>
<proteinExistence type="predicted"/>
<evidence type="ECO:0000313" key="2">
    <source>
        <dbReference type="EMBL" id="KAJ1107432.1"/>
    </source>
</evidence>
<gene>
    <name evidence="2" type="ORF">NDU88_004822</name>
</gene>
<evidence type="ECO:0000256" key="1">
    <source>
        <dbReference type="SAM" id="MobiDB-lite"/>
    </source>
</evidence>
<name>A0AAV7MYM9_PLEWA</name>
<organism evidence="2 3">
    <name type="scientific">Pleurodeles waltl</name>
    <name type="common">Iberian ribbed newt</name>
    <dbReference type="NCBI Taxonomy" id="8319"/>
    <lineage>
        <taxon>Eukaryota</taxon>
        <taxon>Metazoa</taxon>
        <taxon>Chordata</taxon>
        <taxon>Craniata</taxon>
        <taxon>Vertebrata</taxon>
        <taxon>Euteleostomi</taxon>
        <taxon>Amphibia</taxon>
        <taxon>Batrachia</taxon>
        <taxon>Caudata</taxon>
        <taxon>Salamandroidea</taxon>
        <taxon>Salamandridae</taxon>
        <taxon>Pleurodelinae</taxon>
        <taxon>Pleurodeles</taxon>
    </lineage>
</organism>
<accession>A0AAV7MYM9</accession>
<feature type="region of interest" description="Disordered" evidence="1">
    <location>
        <begin position="1"/>
        <end position="33"/>
    </location>
</feature>
<reference evidence="2" key="1">
    <citation type="journal article" date="2022" name="bioRxiv">
        <title>Sequencing and chromosome-scale assembly of the giantPleurodeles waltlgenome.</title>
        <authorList>
            <person name="Brown T."/>
            <person name="Elewa A."/>
            <person name="Iarovenko S."/>
            <person name="Subramanian E."/>
            <person name="Araus A.J."/>
            <person name="Petzold A."/>
            <person name="Susuki M."/>
            <person name="Suzuki K.-i.T."/>
            <person name="Hayashi T."/>
            <person name="Toyoda A."/>
            <person name="Oliveira C."/>
            <person name="Osipova E."/>
            <person name="Leigh N.D."/>
            <person name="Simon A."/>
            <person name="Yun M.H."/>
        </authorList>
    </citation>
    <scope>NUCLEOTIDE SEQUENCE</scope>
    <source>
        <strain evidence="2">20211129_DDA</strain>
        <tissue evidence="2">Liver</tissue>
    </source>
</reference>
<sequence>MPPWARGRVTAHVTTRSEARESEEEAPTVSSGHWKRAALEAEAALDGNCCIKIIRIPKLQSAPKGLNSQYGDGLGSPGWGVWGGLGLDVGVFGEGRWG</sequence>
<comment type="caution">
    <text evidence="2">The sequence shown here is derived from an EMBL/GenBank/DDBJ whole genome shotgun (WGS) entry which is preliminary data.</text>
</comment>
<dbReference type="AlphaFoldDB" id="A0AAV7MYM9"/>
<dbReference type="Proteomes" id="UP001066276">
    <property type="component" value="Chromosome 9"/>
</dbReference>
<protein>
    <submittedName>
        <fullName evidence="2">Uncharacterized protein</fullName>
    </submittedName>
</protein>
<evidence type="ECO:0000313" key="3">
    <source>
        <dbReference type="Proteomes" id="UP001066276"/>
    </source>
</evidence>
<keyword evidence="3" id="KW-1185">Reference proteome</keyword>